<feature type="non-terminal residue" evidence="4">
    <location>
        <position position="220"/>
    </location>
</feature>
<keyword evidence="3" id="KW-0732">Signal</keyword>
<sequence length="220" mass="23397">MKLNLVTCLWGGLLLLSVQTWAYYYDPDKYSYQPHQAVEPQTKAQDRQLAGLSTLVVFGALATLLATIFSAFISNIVNQNNGQLFPTPPPPTSAPAPPPPPPPATTTRRTTTLRPTPPTLAPSTGSPLFIPANRLNLDACSVTEENLLAFSEVNGGECAVFCDQIPGASHFLVKPMSLMDEATPNCACLSSCPSGNGLVQPQELLSGEAKTVESIDTSLI</sequence>
<protein>
    <recommendedName>
        <fullName evidence="6">WSC domain-containing protein</fullName>
    </recommendedName>
</protein>
<feature type="compositionally biased region" description="Low complexity" evidence="1">
    <location>
        <begin position="105"/>
        <end position="114"/>
    </location>
</feature>
<keyword evidence="2" id="KW-0812">Transmembrane</keyword>
<feature type="chain" id="PRO_5021734769" description="WSC domain-containing protein" evidence="3">
    <location>
        <begin position="23"/>
        <end position="220"/>
    </location>
</feature>
<evidence type="ECO:0000313" key="4">
    <source>
        <dbReference type="EMBL" id="TRY80562.1"/>
    </source>
</evidence>
<evidence type="ECO:0008006" key="6">
    <source>
        <dbReference type="Google" id="ProtNLM"/>
    </source>
</evidence>
<keyword evidence="2" id="KW-0472">Membrane</keyword>
<evidence type="ECO:0000256" key="3">
    <source>
        <dbReference type="SAM" id="SignalP"/>
    </source>
</evidence>
<keyword evidence="5" id="KW-1185">Reference proteome</keyword>
<dbReference type="AlphaFoldDB" id="A0A553PSB1"/>
<reference evidence="4 5" key="1">
    <citation type="journal article" date="2018" name="Nat. Ecol. Evol.">
        <title>Genomic signatures of mitonuclear coevolution across populations of Tigriopus californicus.</title>
        <authorList>
            <person name="Barreto F.S."/>
            <person name="Watson E.T."/>
            <person name="Lima T.G."/>
            <person name="Willett C.S."/>
            <person name="Edmands S."/>
            <person name="Li W."/>
            <person name="Burton R.S."/>
        </authorList>
    </citation>
    <scope>NUCLEOTIDE SEQUENCE [LARGE SCALE GENOMIC DNA]</scope>
    <source>
        <strain evidence="4 5">San Diego</strain>
    </source>
</reference>
<keyword evidence="2" id="KW-1133">Transmembrane helix</keyword>
<name>A0A553PSB1_TIGCA</name>
<evidence type="ECO:0000256" key="1">
    <source>
        <dbReference type="SAM" id="MobiDB-lite"/>
    </source>
</evidence>
<evidence type="ECO:0000313" key="5">
    <source>
        <dbReference type="Proteomes" id="UP000318571"/>
    </source>
</evidence>
<feature type="region of interest" description="Disordered" evidence="1">
    <location>
        <begin position="83"/>
        <end position="126"/>
    </location>
</feature>
<evidence type="ECO:0000256" key="2">
    <source>
        <dbReference type="SAM" id="Phobius"/>
    </source>
</evidence>
<feature type="compositionally biased region" description="Pro residues" evidence="1">
    <location>
        <begin position="86"/>
        <end position="104"/>
    </location>
</feature>
<proteinExistence type="predicted"/>
<accession>A0A553PSB1</accession>
<organism evidence="4 5">
    <name type="scientific">Tigriopus californicus</name>
    <name type="common">Marine copepod</name>
    <dbReference type="NCBI Taxonomy" id="6832"/>
    <lineage>
        <taxon>Eukaryota</taxon>
        <taxon>Metazoa</taxon>
        <taxon>Ecdysozoa</taxon>
        <taxon>Arthropoda</taxon>
        <taxon>Crustacea</taxon>
        <taxon>Multicrustacea</taxon>
        <taxon>Hexanauplia</taxon>
        <taxon>Copepoda</taxon>
        <taxon>Harpacticoida</taxon>
        <taxon>Harpacticidae</taxon>
        <taxon>Tigriopus</taxon>
    </lineage>
</organism>
<comment type="caution">
    <text evidence="4">The sequence shown here is derived from an EMBL/GenBank/DDBJ whole genome shotgun (WGS) entry which is preliminary data.</text>
</comment>
<feature type="signal peptide" evidence="3">
    <location>
        <begin position="1"/>
        <end position="22"/>
    </location>
</feature>
<dbReference type="EMBL" id="VCGU01000001">
    <property type="protein sequence ID" value="TRY80562.1"/>
    <property type="molecule type" value="Genomic_DNA"/>
</dbReference>
<gene>
    <name evidence="4" type="ORF">TCAL_04554</name>
</gene>
<feature type="transmembrane region" description="Helical" evidence="2">
    <location>
        <begin position="49"/>
        <end position="73"/>
    </location>
</feature>
<dbReference type="Proteomes" id="UP000318571">
    <property type="component" value="Chromosome 12"/>
</dbReference>